<organism evidence="3 4">
    <name type="scientific">Erythroxylum novogranatense</name>
    <dbReference type="NCBI Taxonomy" id="1862640"/>
    <lineage>
        <taxon>Eukaryota</taxon>
        <taxon>Viridiplantae</taxon>
        <taxon>Streptophyta</taxon>
        <taxon>Embryophyta</taxon>
        <taxon>Tracheophyta</taxon>
        <taxon>Spermatophyta</taxon>
        <taxon>Magnoliopsida</taxon>
        <taxon>eudicotyledons</taxon>
        <taxon>Gunneridae</taxon>
        <taxon>Pentapetalae</taxon>
        <taxon>rosids</taxon>
        <taxon>fabids</taxon>
        <taxon>Malpighiales</taxon>
        <taxon>Erythroxylaceae</taxon>
        <taxon>Erythroxylum</taxon>
    </lineage>
</organism>
<dbReference type="EMBL" id="JAIWQS010000001">
    <property type="protein sequence ID" value="KAJ8774014.1"/>
    <property type="molecule type" value="Genomic_DNA"/>
</dbReference>
<feature type="chain" id="PRO_5043664502" evidence="2">
    <location>
        <begin position="24"/>
        <end position="176"/>
    </location>
</feature>
<accession>A0AAV8U7E0</accession>
<evidence type="ECO:0000313" key="3">
    <source>
        <dbReference type="EMBL" id="KAJ8774014.1"/>
    </source>
</evidence>
<dbReference type="AlphaFoldDB" id="A0AAV8U7E0"/>
<proteinExistence type="predicted"/>
<evidence type="ECO:0000256" key="2">
    <source>
        <dbReference type="SAM" id="SignalP"/>
    </source>
</evidence>
<name>A0AAV8U7E0_9ROSI</name>
<keyword evidence="2" id="KW-0732">Signal</keyword>
<evidence type="ECO:0000313" key="4">
    <source>
        <dbReference type="Proteomes" id="UP001159364"/>
    </source>
</evidence>
<reference evidence="3 4" key="1">
    <citation type="submission" date="2021-09" db="EMBL/GenBank/DDBJ databases">
        <title>Genomic insights and catalytic innovation underlie evolution of tropane alkaloids biosynthesis.</title>
        <authorList>
            <person name="Wang Y.-J."/>
            <person name="Tian T."/>
            <person name="Huang J.-P."/>
            <person name="Huang S.-X."/>
        </authorList>
    </citation>
    <scope>NUCLEOTIDE SEQUENCE [LARGE SCALE GENOMIC DNA]</scope>
    <source>
        <strain evidence="3">KIB-2018</strain>
        <tissue evidence="3">Leaf</tissue>
    </source>
</reference>
<dbReference type="Proteomes" id="UP001159364">
    <property type="component" value="Linkage Group LG01"/>
</dbReference>
<protein>
    <submittedName>
        <fullName evidence="3">Uncharacterized protein</fullName>
    </submittedName>
</protein>
<feature type="region of interest" description="Disordered" evidence="1">
    <location>
        <begin position="41"/>
        <end position="105"/>
    </location>
</feature>
<feature type="signal peptide" evidence="2">
    <location>
        <begin position="1"/>
        <end position="23"/>
    </location>
</feature>
<feature type="compositionally biased region" description="Pro residues" evidence="1">
    <location>
        <begin position="45"/>
        <end position="55"/>
    </location>
</feature>
<comment type="caution">
    <text evidence="3">The sequence shown here is derived from an EMBL/GenBank/DDBJ whole genome shotgun (WGS) entry which is preliminary data.</text>
</comment>
<sequence length="176" mass="18620">MGLLIFLPSIIASLCLLAPLAAGARPLPESSTLKLAMISTYARPRSPPPPSPVPSPETKELTAKLDWYFTPPPPPPSTSQPNHQLAAKPGRSSPSLPSSPERQVGLVTPCTRGISAPSDSYISMVTDYGRKSKSPPPAPKLAPPTHSLFLGKKEHGGSSLTLSSYLVSTLTQYIDI</sequence>
<gene>
    <name evidence="3" type="ORF">K2173_009445</name>
</gene>
<evidence type="ECO:0000256" key="1">
    <source>
        <dbReference type="SAM" id="MobiDB-lite"/>
    </source>
</evidence>
<keyword evidence="4" id="KW-1185">Reference proteome</keyword>